<gene>
    <name evidence="2" type="ORF">NSCI0253_LOCUS38729</name>
</gene>
<feature type="signal peptide" evidence="1">
    <location>
        <begin position="1"/>
        <end position="20"/>
    </location>
</feature>
<evidence type="ECO:0000256" key="1">
    <source>
        <dbReference type="SAM" id="SignalP"/>
    </source>
</evidence>
<sequence length="324" mass="37456">MVANRSLWFVLCVFASESLGTSSPPKCEESEDSVCRIDYDEPLTMKYQREEVHLDAPPPKVLIWHLAKGGGATVLHMLRQALDRQAQQQMKLIVEDGFIGEQFWAPDYFRIGLAREPCSYYKSLFYEGNIIRNGFLHYAIKKTNREYLYDDVTRFSDWVEHVTATDRAHAPNVHGCGALSMRFWVATLNASAAHYVNQHWERKTADVKTWIRRYKPCPLADCAFNAPQEVLDFCQRDLAQKGQKLSQFDCWIRVESLFEDFDICMERYRQRGGTVRGYTHESKNVRNVPSCNSTVTERDRILIDRVDQQYTALFGYNGKCCSAS</sequence>
<dbReference type="EMBL" id="HBFQ01054486">
    <property type="protein sequence ID" value="CAD8864374.1"/>
    <property type="molecule type" value="Transcribed_RNA"/>
</dbReference>
<name>A0A7S1FFF0_NOCSC</name>
<protein>
    <recommendedName>
        <fullName evidence="3">Sulfotransferase domain-containing protein</fullName>
    </recommendedName>
</protein>
<keyword evidence="1" id="KW-0732">Signal</keyword>
<dbReference type="AlphaFoldDB" id="A0A7S1FFF0"/>
<evidence type="ECO:0000313" key="2">
    <source>
        <dbReference type="EMBL" id="CAD8864374.1"/>
    </source>
</evidence>
<accession>A0A7S1FFF0</accession>
<evidence type="ECO:0008006" key="3">
    <source>
        <dbReference type="Google" id="ProtNLM"/>
    </source>
</evidence>
<organism evidence="2">
    <name type="scientific">Noctiluca scintillans</name>
    <name type="common">Sea sparkle</name>
    <name type="synonym">Red tide dinoflagellate</name>
    <dbReference type="NCBI Taxonomy" id="2966"/>
    <lineage>
        <taxon>Eukaryota</taxon>
        <taxon>Sar</taxon>
        <taxon>Alveolata</taxon>
        <taxon>Dinophyceae</taxon>
        <taxon>Noctilucales</taxon>
        <taxon>Noctilucaceae</taxon>
        <taxon>Noctiluca</taxon>
    </lineage>
</organism>
<reference evidence="2" key="1">
    <citation type="submission" date="2021-01" db="EMBL/GenBank/DDBJ databases">
        <authorList>
            <person name="Corre E."/>
            <person name="Pelletier E."/>
            <person name="Niang G."/>
            <person name="Scheremetjew M."/>
            <person name="Finn R."/>
            <person name="Kale V."/>
            <person name="Holt S."/>
            <person name="Cochrane G."/>
            <person name="Meng A."/>
            <person name="Brown T."/>
            <person name="Cohen L."/>
        </authorList>
    </citation>
    <scope>NUCLEOTIDE SEQUENCE</scope>
</reference>
<proteinExistence type="predicted"/>
<feature type="chain" id="PRO_5031336635" description="Sulfotransferase domain-containing protein" evidence="1">
    <location>
        <begin position="21"/>
        <end position="324"/>
    </location>
</feature>